<accession>A0A238HGU5</accession>
<dbReference type="InterPro" id="IPR050695">
    <property type="entry name" value="N-acetylmuramoyl_amidase_3"/>
</dbReference>
<organism evidence="6">
    <name type="scientific">Kingella negevensis</name>
    <dbReference type="NCBI Taxonomy" id="1522312"/>
    <lineage>
        <taxon>Bacteria</taxon>
        <taxon>Pseudomonadati</taxon>
        <taxon>Pseudomonadota</taxon>
        <taxon>Betaproteobacteria</taxon>
        <taxon>Neisseriales</taxon>
        <taxon>Neisseriaceae</taxon>
        <taxon>Kingella</taxon>
    </lineage>
</organism>
<reference evidence="7 8" key="2">
    <citation type="submission" date="2017-06" db="EMBL/GenBank/DDBJ databases">
        <authorList>
            <person name="Kim H.J."/>
            <person name="Triplett B.A."/>
        </authorList>
    </citation>
    <scope>NUCLEOTIDE SEQUENCE [LARGE SCALE GENOMIC DNA]</scope>
    <source>
        <strain evidence="7">Kingella_eburonensis</strain>
    </source>
</reference>
<dbReference type="STRING" id="1522312.GCA_900177895_00847"/>
<dbReference type="GO" id="GO:0008745">
    <property type="term" value="F:N-acetylmuramoyl-L-alanine amidase activity"/>
    <property type="evidence" value="ECO:0007669"/>
    <property type="project" value="UniProtKB-EC"/>
</dbReference>
<evidence type="ECO:0000256" key="4">
    <source>
        <dbReference type="SAM" id="SignalP"/>
    </source>
</evidence>
<dbReference type="SUPFAM" id="SSF53187">
    <property type="entry name" value="Zn-dependent exopeptidases"/>
    <property type="match status" value="1"/>
</dbReference>
<feature type="signal peptide" evidence="4">
    <location>
        <begin position="1"/>
        <end position="23"/>
    </location>
</feature>
<dbReference type="Proteomes" id="UP000215450">
    <property type="component" value="Unassembled WGS sequence"/>
</dbReference>
<dbReference type="PANTHER" id="PTHR30404:SF0">
    <property type="entry name" value="N-ACETYLMURAMOYL-L-ALANINE AMIDASE AMIC"/>
    <property type="match status" value="1"/>
</dbReference>
<feature type="domain" description="MurNAc-LAA" evidence="5">
    <location>
        <begin position="218"/>
        <end position="370"/>
    </location>
</feature>
<dbReference type="EC" id="3.5.1.28" evidence="2"/>
<dbReference type="EMBL" id="FXUV01000031">
    <property type="protein sequence ID" value="SMQ12779.1"/>
    <property type="molecule type" value="Genomic_DNA"/>
</dbReference>
<dbReference type="InterPro" id="IPR021731">
    <property type="entry name" value="AMIN_dom"/>
</dbReference>
<feature type="chain" id="PRO_5015075186" description="N-acetylmuramoyl-L-alanine amidase" evidence="4">
    <location>
        <begin position="24"/>
        <end position="379"/>
    </location>
</feature>
<evidence type="ECO:0000256" key="1">
    <source>
        <dbReference type="ARBA" id="ARBA00001561"/>
    </source>
</evidence>
<dbReference type="Gene3D" id="2.60.40.3500">
    <property type="match status" value="1"/>
</dbReference>
<gene>
    <name evidence="6" type="primary">amiC</name>
    <name evidence="6" type="ORF">KEBURONENSIS_01595</name>
    <name evidence="7" type="ORF">KEBURONENSIS_01604</name>
</gene>
<dbReference type="FunFam" id="3.40.630.40:FF:000005">
    <property type="entry name" value="N-acetylmuramoyl-L-alanine amidase (AmiA)"/>
    <property type="match status" value="1"/>
</dbReference>
<name>A0A238HGU5_9NEIS</name>
<evidence type="ECO:0000256" key="2">
    <source>
        <dbReference type="ARBA" id="ARBA00011901"/>
    </source>
</evidence>
<dbReference type="SMART" id="SM00646">
    <property type="entry name" value="Ami_3"/>
    <property type="match status" value="1"/>
</dbReference>
<comment type="catalytic activity">
    <reaction evidence="1">
        <text>Hydrolyzes the link between N-acetylmuramoyl residues and L-amino acid residues in certain cell-wall glycopeptides.</text>
        <dbReference type="EC" id="3.5.1.28"/>
    </reaction>
</comment>
<dbReference type="Gene3D" id="3.40.630.40">
    <property type="entry name" value="Zn-dependent exopeptidases"/>
    <property type="match status" value="1"/>
</dbReference>
<dbReference type="GO" id="GO:0009253">
    <property type="term" value="P:peptidoglycan catabolic process"/>
    <property type="evidence" value="ECO:0007669"/>
    <property type="project" value="InterPro"/>
</dbReference>
<proteinExistence type="predicted"/>
<keyword evidence="3 6" id="KW-0378">Hydrolase</keyword>
<evidence type="ECO:0000313" key="8">
    <source>
        <dbReference type="Proteomes" id="UP000215450"/>
    </source>
</evidence>
<keyword evidence="4" id="KW-0732">Signal</keyword>
<evidence type="ECO:0000313" key="7">
    <source>
        <dbReference type="EMBL" id="SNB75650.1"/>
    </source>
</evidence>
<dbReference type="Pfam" id="PF11741">
    <property type="entry name" value="AMIN"/>
    <property type="match status" value="1"/>
</dbReference>
<dbReference type="AlphaFoldDB" id="A0A238HGU5"/>
<dbReference type="CDD" id="cd02696">
    <property type="entry name" value="MurNAc-LAA"/>
    <property type="match status" value="1"/>
</dbReference>
<dbReference type="Pfam" id="PF01520">
    <property type="entry name" value="Amidase_3"/>
    <property type="match status" value="1"/>
</dbReference>
<evidence type="ECO:0000259" key="5">
    <source>
        <dbReference type="SMART" id="SM00646"/>
    </source>
</evidence>
<dbReference type="PANTHER" id="PTHR30404">
    <property type="entry name" value="N-ACETYLMURAMOYL-L-ALANINE AMIDASE"/>
    <property type="match status" value="1"/>
</dbReference>
<dbReference type="InterPro" id="IPR002508">
    <property type="entry name" value="MurNAc-LAA_cat"/>
</dbReference>
<reference evidence="6" key="1">
    <citation type="submission" date="2017-05" db="EMBL/GenBank/DDBJ databases">
        <authorList>
            <person name="Song R."/>
            <person name="Chenine A.L."/>
            <person name="Ruprecht R.M."/>
        </authorList>
    </citation>
    <scope>NUCLEOTIDE SEQUENCE</scope>
    <source>
        <strain evidence="6">Kingella_eburonensis</strain>
    </source>
</reference>
<dbReference type="GO" id="GO:0030288">
    <property type="term" value="C:outer membrane-bounded periplasmic space"/>
    <property type="evidence" value="ECO:0007669"/>
    <property type="project" value="TreeGrafter"/>
</dbReference>
<keyword evidence="8" id="KW-1185">Reference proteome</keyword>
<evidence type="ECO:0000256" key="3">
    <source>
        <dbReference type="ARBA" id="ARBA00022801"/>
    </source>
</evidence>
<dbReference type="RefSeq" id="WP_180676239.1">
    <property type="nucleotide sequence ID" value="NZ_FXUV02000036.1"/>
</dbReference>
<protein>
    <recommendedName>
        <fullName evidence="2">N-acetylmuramoyl-L-alanine amidase</fullName>
        <ecNumber evidence="2">3.5.1.28</ecNumber>
    </recommendedName>
</protein>
<sequence length="379" mass="41320">MANNILNRRKLITLAAGSLFAKAAVSATKKQPENSVVSNKITADNNRAKIIIETEQRPSYQHFTNSKPAQLVIDLNNVKNNNALKSLSKNIQAAKSWINNVRIGQKDENTLRIVFDLKRPVKVKASSLKNQLQLDLTTANQANTSAKPANTSKAHRPIIMIDAGHGGKDPGTTGAAGSKEKTIVLATAQELKRQLESKGYAVHMTRSADNFVPLTTRRQHAHSVNADIFLSIHANASDVSNLRGADVFVWGRANSERARKLAQSENGADLVAGLPSVGNKDVDAILTDMMQAQTNADSTRLGNLILRHISRTAKVRKSTVETGDFVVLRSIDVPSALIELGFLSNREEEKQLNSAEFRRKLAVAIANAVQQYLKANNRG</sequence>
<evidence type="ECO:0000313" key="6">
    <source>
        <dbReference type="EMBL" id="SMQ12779.1"/>
    </source>
</evidence>
<dbReference type="EMBL" id="FXUV02000036">
    <property type="protein sequence ID" value="SNB75650.1"/>
    <property type="molecule type" value="Genomic_DNA"/>
</dbReference>